<sequence length="13" mass="1458">MLAFIFPQITCCA</sequence>
<reference evidence="1" key="1">
    <citation type="submission" date="2014-09" db="EMBL/GenBank/DDBJ databases">
        <authorList>
            <person name="Magalhaes I.L.F."/>
            <person name="Oliveira U."/>
            <person name="Santos F.R."/>
            <person name="Vidigal T.H.D.A."/>
            <person name="Brescovit A.D."/>
            <person name="Santos A.J."/>
        </authorList>
    </citation>
    <scope>NUCLEOTIDE SEQUENCE</scope>
    <source>
        <tissue evidence="1">Shoot tissue taken approximately 20 cm above the soil surface</tissue>
    </source>
</reference>
<proteinExistence type="predicted"/>
<dbReference type="EMBL" id="GBRH01264845">
    <property type="protein sequence ID" value="JAD33050.1"/>
    <property type="molecule type" value="Transcribed_RNA"/>
</dbReference>
<evidence type="ECO:0000313" key="1">
    <source>
        <dbReference type="EMBL" id="JAD33050.1"/>
    </source>
</evidence>
<protein>
    <submittedName>
        <fullName evidence="1">Uncharacterized protein</fullName>
    </submittedName>
</protein>
<name>A0A0A8Z8I2_ARUDO</name>
<accession>A0A0A8Z8I2</accession>
<organism evidence="1">
    <name type="scientific">Arundo donax</name>
    <name type="common">Giant reed</name>
    <name type="synonym">Donax arundinaceus</name>
    <dbReference type="NCBI Taxonomy" id="35708"/>
    <lineage>
        <taxon>Eukaryota</taxon>
        <taxon>Viridiplantae</taxon>
        <taxon>Streptophyta</taxon>
        <taxon>Embryophyta</taxon>
        <taxon>Tracheophyta</taxon>
        <taxon>Spermatophyta</taxon>
        <taxon>Magnoliopsida</taxon>
        <taxon>Liliopsida</taxon>
        <taxon>Poales</taxon>
        <taxon>Poaceae</taxon>
        <taxon>PACMAD clade</taxon>
        <taxon>Arundinoideae</taxon>
        <taxon>Arundineae</taxon>
        <taxon>Arundo</taxon>
    </lineage>
</organism>
<reference evidence="1" key="2">
    <citation type="journal article" date="2015" name="Data Brief">
        <title>Shoot transcriptome of the giant reed, Arundo donax.</title>
        <authorList>
            <person name="Barrero R.A."/>
            <person name="Guerrero F.D."/>
            <person name="Moolhuijzen P."/>
            <person name="Goolsby J.A."/>
            <person name="Tidwell J."/>
            <person name="Bellgard S.E."/>
            <person name="Bellgard M.I."/>
        </authorList>
    </citation>
    <scope>NUCLEOTIDE SEQUENCE</scope>
    <source>
        <tissue evidence="1">Shoot tissue taken approximately 20 cm above the soil surface</tissue>
    </source>
</reference>